<dbReference type="InterPro" id="IPR013087">
    <property type="entry name" value="Znf_C2H2_type"/>
</dbReference>
<gene>
    <name evidence="2" type="ORF">NDES1114_LOCUS32600</name>
</gene>
<dbReference type="AlphaFoldDB" id="A0A7S1QX03"/>
<feature type="domain" description="C2H2-type" evidence="1">
    <location>
        <begin position="120"/>
        <end position="144"/>
    </location>
</feature>
<feature type="domain" description="C2H2-type" evidence="1">
    <location>
        <begin position="312"/>
        <end position="336"/>
    </location>
</feature>
<protein>
    <recommendedName>
        <fullName evidence="1">C2H2-type domain-containing protein</fullName>
    </recommendedName>
</protein>
<evidence type="ECO:0000313" key="2">
    <source>
        <dbReference type="EMBL" id="CAD9150576.1"/>
    </source>
</evidence>
<organism evidence="2">
    <name type="scientific">Neobodo designis</name>
    <name type="common">Flagellated protozoan</name>
    <name type="synonym">Bodo designis</name>
    <dbReference type="NCBI Taxonomy" id="312471"/>
    <lineage>
        <taxon>Eukaryota</taxon>
        <taxon>Discoba</taxon>
        <taxon>Euglenozoa</taxon>
        <taxon>Kinetoplastea</taxon>
        <taxon>Metakinetoplastina</taxon>
        <taxon>Neobodonida</taxon>
        <taxon>Neobodo</taxon>
    </lineage>
</organism>
<sequence>MDYGFPSDDHYPRPADEKLFVCNHAAGRDEPCTATFANRREFAEHVCATGHNMLSHRAEGTDVAVTHVPDFLVHAVRECLTRTAGGQRPEIRALSAIVDPRERQGRHFAVDGYRVKYPRYQCADCKLVTFTWDQLVSHMLMKKHCLMLCTQCGDRLDWDPDAPNAPLAHARAKLAEYEESEGKEARPALHVGVRGVFRTKDDFVASDDPFRKPRTQFTLGGGKDIISYTHRLFHAYGKELESPTTFVQSPSGAAHVATCIKCRECRKAPLYESCVHLLKTGHQAWVLKHYPPELAVTPRQMLDRKPAPVLMYQCPTCFALRRTWGALVAHMNAQWHGSVACSVCRRRIPAGSVREHFTDSECARQNAYHCGGELQTPHRCLTAVDVTEARVVELIDEPDEVIDPCYAQDLNCRIVTQCPLETCMRAYGIPSMSKAHMHASKHGVYTCPEDACQEQLLVWEPSYAAHAHPIDLPANSHLRGKTRMADFNAMFLDGDLLRMFPNNFSRCTECDMVVDQSNAEQRHYVAECQLRQALRGLNVRETIRGLATEADAPRVLLSRRAVNDHLKNTISASGSKAETPTA</sequence>
<evidence type="ECO:0000259" key="1">
    <source>
        <dbReference type="SMART" id="SM00355"/>
    </source>
</evidence>
<feature type="domain" description="C2H2-type" evidence="1">
    <location>
        <begin position="416"/>
        <end position="442"/>
    </location>
</feature>
<dbReference type="EMBL" id="HBGF01048773">
    <property type="protein sequence ID" value="CAD9150576.1"/>
    <property type="molecule type" value="Transcribed_RNA"/>
</dbReference>
<proteinExistence type="predicted"/>
<accession>A0A7S1QX03</accession>
<name>A0A7S1QX03_NEODS</name>
<dbReference type="SMART" id="SM00355">
    <property type="entry name" value="ZnF_C2H2"/>
    <property type="match status" value="3"/>
</dbReference>
<reference evidence="2" key="1">
    <citation type="submission" date="2021-01" db="EMBL/GenBank/DDBJ databases">
        <authorList>
            <person name="Corre E."/>
            <person name="Pelletier E."/>
            <person name="Niang G."/>
            <person name="Scheremetjew M."/>
            <person name="Finn R."/>
            <person name="Kale V."/>
            <person name="Holt S."/>
            <person name="Cochrane G."/>
            <person name="Meng A."/>
            <person name="Brown T."/>
            <person name="Cohen L."/>
        </authorList>
    </citation>
    <scope>NUCLEOTIDE SEQUENCE</scope>
    <source>
        <strain evidence="2">CCAP 1951/1</strain>
    </source>
</reference>